<dbReference type="PROSITE" id="PS51257">
    <property type="entry name" value="PROKAR_LIPOPROTEIN"/>
    <property type="match status" value="1"/>
</dbReference>
<dbReference type="CDD" id="cd01146">
    <property type="entry name" value="FhuD"/>
    <property type="match status" value="1"/>
</dbReference>
<gene>
    <name evidence="8" type="primary">fepB</name>
    <name evidence="8" type="ORF">V6242_08030</name>
</gene>
<comment type="subcellular location">
    <subcellularLocation>
        <location evidence="1">Cell envelope</location>
    </subcellularLocation>
</comment>
<feature type="signal peptide" evidence="6">
    <location>
        <begin position="1"/>
        <end position="30"/>
    </location>
</feature>
<organism evidence="8 9">
    <name type="scientific">Marinomonas arenicola</name>
    <dbReference type="NCBI Taxonomy" id="569601"/>
    <lineage>
        <taxon>Bacteria</taxon>
        <taxon>Pseudomonadati</taxon>
        <taxon>Pseudomonadota</taxon>
        <taxon>Gammaproteobacteria</taxon>
        <taxon>Oceanospirillales</taxon>
        <taxon>Oceanospirillaceae</taxon>
        <taxon>Marinomonas</taxon>
    </lineage>
</organism>
<evidence type="ECO:0000256" key="4">
    <source>
        <dbReference type="ARBA" id="ARBA00022496"/>
    </source>
</evidence>
<dbReference type="RefSeq" id="WP_341566913.1">
    <property type="nucleotide sequence ID" value="NZ_JBAKAR010000005.1"/>
</dbReference>
<dbReference type="PROSITE" id="PS50983">
    <property type="entry name" value="FE_B12_PBP"/>
    <property type="match status" value="1"/>
</dbReference>
<keyword evidence="4" id="KW-0406">Ion transport</keyword>
<comment type="caution">
    <text evidence="8">The sequence shown here is derived from an EMBL/GenBank/DDBJ whole genome shotgun (WGS) entry which is preliminary data.</text>
</comment>
<evidence type="ECO:0000256" key="6">
    <source>
        <dbReference type="SAM" id="SignalP"/>
    </source>
</evidence>
<sequence>MLFYRLLSTKKLSYLLFPLMLLTVSLTGCEDSDTETETQLSIDQVEKNQGGWPRSIMTSKGLLTLQQAPKRIVSTSVTLSGTLLAINAPLVASGATMPNTSVASEQGFMRQWSAIAKERGLVPLYNTEPNAEAIIQTNPDLIIISPTGGDSAMKLYEQLKDIAPTLVIGYDNKSWMQLATIFGDILGLESQAQTVIQEFEKQVEQTKQTIQLPPQPTTAMVYYRDATGGNIWTSESAQGRLLEELGFTLASVPDSVKGDISMGIRNDIIIASGERFADAITGKTVLLFSAAKDREQDLKDNSYLKSSEAIQTNQVYAVGNDTFRLDYYSASNLLTRLTSLFGTKHDQQ</sequence>
<dbReference type="PANTHER" id="PTHR30532:SF24">
    <property type="entry name" value="FERRIC ENTEROBACTIN-BINDING PERIPLASMIC PROTEIN FEPB"/>
    <property type="match status" value="1"/>
</dbReference>
<dbReference type="SUPFAM" id="SSF53807">
    <property type="entry name" value="Helical backbone' metal receptor"/>
    <property type="match status" value="1"/>
</dbReference>
<feature type="domain" description="Fe/B12 periplasmic-binding" evidence="7">
    <location>
        <begin position="71"/>
        <end position="345"/>
    </location>
</feature>
<dbReference type="InterPro" id="IPR051313">
    <property type="entry name" value="Bact_iron-sidero_bind"/>
</dbReference>
<dbReference type="NCBIfam" id="NF008200">
    <property type="entry name" value="PRK10957.1"/>
    <property type="match status" value="1"/>
</dbReference>
<dbReference type="Proteomes" id="UP001379949">
    <property type="component" value="Unassembled WGS sequence"/>
</dbReference>
<keyword evidence="9" id="KW-1185">Reference proteome</keyword>
<evidence type="ECO:0000313" key="8">
    <source>
        <dbReference type="EMBL" id="MEL0613092.1"/>
    </source>
</evidence>
<evidence type="ECO:0000313" key="9">
    <source>
        <dbReference type="Proteomes" id="UP001379949"/>
    </source>
</evidence>
<accession>A0ABU9G7Z6</accession>
<dbReference type="EMBL" id="JBAKAR010000005">
    <property type="protein sequence ID" value="MEL0613092.1"/>
    <property type="molecule type" value="Genomic_DNA"/>
</dbReference>
<keyword evidence="5 6" id="KW-0732">Signal</keyword>
<dbReference type="PANTHER" id="PTHR30532">
    <property type="entry name" value="IRON III DICITRATE-BINDING PERIPLASMIC PROTEIN"/>
    <property type="match status" value="1"/>
</dbReference>
<feature type="chain" id="PRO_5047496567" evidence="6">
    <location>
        <begin position="31"/>
        <end position="348"/>
    </location>
</feature>
<keyword evidence="4" id="KW-0408">Iron</keyword>
<proteinExistence type="inferred from homology"/>
<protein>
    <submittedName>
        <fullName evidence="8">Fe2+-enterobactin ABC transporter substrate-binding protein</fullName>
    </submittedName>
</protein>
<keyword evidence="3" id="KW-0813">Transport</keyword>
<evidence type="ECO:0000256" key="5">
    <source>
        <dbReference type="ARBA" id="ARBA00022729"/>
    </source>
</evidence>
<comment type="similarity">
    <text evidence="2">Belongs to the bacterial solute-binding protein 8 family.</text>
</comment>
<dbReference type="Pfam" id="PF01497">
    <property type="entry name" value="Peripla_BP_2"/>
    <property type="match status" value="1"/>
</dbReference>
<evidence type="ECO:0000256" key="3">
    <source>
        <dbReference type="ARBA" id="ARBA00022448"/>
    </source>
</evidence>
<reference evidence="8 9" key="1">
    <citation type="submission" date="2024-02" db="EMBL/GenBank/DDBJ databases">
        <title>Bacteria isolated from the canopy kelp, Nereocystis luetkeana.</title>
        <authorList>
            <person name="Pfister C.A."/>
            <person name="Younker I.T."/>
            <person name="Light S.H."/>
        </authorList>
    </citation>
    <scope>NUCLEOTIDE SEQUENCE [LARGE SCALE GENOMIC DNA]</scope>
    <source>
        <strain evidence="8 9">TI.4.07</strain>
    </source>
</reference>
<evidence type="ECO:0000256" key="1">
    <source>
        <dbReference type="ARBA" id="ARBA00004196"/>
    </source>
</evidence>
<evidence type="ECO:0000256" key="2">
    <source>
        <dbReference type="ARBA" id="ARBA00008814"/>
    </source>
</evidence>
<keyword evidence="4" id="KW-0410">Iron transport</keyword>
<evidence type="ECO:0000259" key="7">
    <source>
        <dbReference type="PROSITE" id="PS50983"/>
    </source>
</evidence>
<dbReference type="Gene3D" id="3.40.50.1980">
    <property type="entry name" value="Nitrogenase molybdenum iron protein domain"/>
    <property type="match status" value="2"/>
</dbReference>
<dbReference type="InterPro" id="IPR002491">
    <property type="entry name" value="ABC_transptr_periplasmic_BD"/>
</dbReference>
<name>A0ABU9G7Z6_9GAMM</name>